<feature type="compositionally biased region" description="Polar residues" evidence="1">
    <location>
        <begin position="283"/>
        <end position="294"/>
    </location>
</feature>
<sequence>MSCGQNSLYIHICEIAMVDILSVVFQRFGSQLHASGDIKLSSQPESSTLVVGDENINRSLLFLTALTAASEMGYKVLFFTQNQIQSLPVTVQDSSLKPENLKKIRFVYPNTLEELLEDVASLHELVPETAPFPTLLIVDGVERYVCVQDRPQQDSQSTAAHIVALLHDTAAFLKARSEKRQQSPCRVIVSYHPEWERRGGDVFAPDSILLVLERYLQVRCNIHKVINSGEAQNEWLLYLSGPGLQVDGYGKGEKCLGLQWHVVMQPNGALEFRPESAPKEETSQVQHSDCGNET</sequence>
<organism evidence="2 3">
    <name type="scientific">Ictalurus punctatus</name>
    <name type="common">Channel catfish</name>
    <name type="synonym">Silurus punctatus</name>
    <dbReference type="NCBI Taxonomy" id="7998"/>
    <lineage>
        <taxon>Eukaryota</taxon>
        <taxon>Metazoa</taxon>
        <taxon>Chordata</taxon>
        <taxon>Craniata</taxon>
        <taxon>Vertebrata</taxon>
        <taxon>Euteleostomi</taxon>
        <taxon>Actinopterygii</taxon>
        <taxon>Neopterygii</taxon>
        <taxon>Teleostei</taxon>
        <taxon>Ostariophysi</taxon>
        <taxon>Siluriformes</taxon>
        <taxon>Ictaluridae</taxon>
        <taxon>Ictalurus</taxon>
    </lineage>
</organism>
<dbReference type="Gene3D" id="3.40.50.300">
    <property type="entry name" value="P-loop containing nucleotide triphosphate hydrolases"/>
    <property type="match status" value="1"/>
</dbReference>
<reference evidence="2" key="1">
    <citation type="journal article" date="2016" name="Nat. Commun.">
        <title>The channel catfish genome sequence provides insights into the evolution of scale formation in teleosts.</title>
        <authorList>
            <person name="Liu Z."/>
            <person name="Liu S."/>
            <person name="Yao J."/>
            <person name="Bao L."/>
            <person name="Zhang J."/>
            <person name="Li Y."/>
            <person name="Jiang C."/>
            <person name="Sun L."/>
            <person name="Wang R."/>
            <person name="Zhang Y."/>
            <person name="Zhou T."/>
            <person name="Zeng Q."/>
            <person name="Fu Q."/>
            <person name="Gao S."/>
            <person name="Li N."/>
            <person name="Koren S."/>
            <person name="Jiang Y."/>
            <person name="Zimin A."/>
            <person name="Xu P."/>
            <person name="Phillippy A.M."/>
            <person name="Geng X."/>
            <person name="Song L."/>
            <person name="Sun F."/>
            <person name="Li C."/>
            <person name="Wang X."/>
            <person name="Chen A."/>
            <person name="Jin Y."/>
            <person name="Yuan Z."/>
            <person name="Yang Y."/>
            <person name="Tan S."/>
            <person name="Peatman E."/>
            <person name="Lu J."/>
            <person name="Qin Z."/>
            <person name="Dunham R."/>
            <person name="Li Z."/>
            <person name="Sonstegard T."/>
            <person name="Feng J."/>
            <person name="Danzmann R.G."/>
            <person name="Schroeder S."/>
            <person name="Scheffler B."/>
            <person name="Duke M.V."/>
            <person name="Ballard L."/>
            <person name="Kucuktas H."/>
            <person name="Kaltenboeck L."/>
            <person name="Liu H."/>
            <person name="Armbruster J."/>
            <person name="Xie Y."/>
            <person name="Kirby M.L."/>
            <person name="Tian Y."/>
            <person name="Flanagan M.E."/>
            <person name="Mu W."/>
            <person name="Waldbieser G.C."/>
        </authorList>
    </citation>
    <scope>NUCLEOTIDE SEQUENCE [LARGE SCALE GENOMIC DNA]</scope>
    <source>
        <strain evidence="2">SDA103</strain>
    </source>
</reference>
<evidence type="ECO:0000313" key="2">
    <source>
        <dbReference type="Proteomes" id="UP000221080"/>
    </source>
</evidence>
<feature type="region of interest" description="Disordered" evidence="1">
    <location>
        <begin position="272"/>
        <end position="294"/>
    </location>
</feature>
<name>A0A2D0Q9M5_ICTPU</name>
<dbReference type="OrthoDB" id="67296at2759"/>
<evidence type="ECO:0000313" key="3">
    <source>
        <dbReference type="RefSeq" id="XP_017315393.1"/>
    </source>
</evidence>
<accession>A0A2D0Q9M5</accession>
<reference evidence="3" key="2">
    <citation type="submission" date="2025-08" db="UniProtKB">
        <authorList>
            <consortium name="RefSeq"/>
        </authorList>
    </citation>
    <scope>IDENTIFICATION</scope>
    <source>
        <tissue evidence="3">Blood</tissue>
    </source>
</reference>
<evidence type="ECO:0000256" key="1">
    <source>
        <dbReference type="SAM" id="MobiDB-lite"/>
    </source>
</evidence>
<keyword evidence="2" id="KW-1185">Reference proteome</keyword>
<dbReference type="Proteomes" id="UP000221080">
    <property type="component" value="Chromosome 2"/>
</dbReference>
<dbReference type="RefSeq" id="XP_017315393.1">
    <property type="nucleotide sequence ID" value="XM_017459904.3"/>
</dbReference>
<dbReference type="PANTHER" id="PTHR28653:SF1">
    <property type="entry name" value="ATPASE SWSAP1"/>
    <property type="match status" value="1"/>
</dbReference>
<dbReference type="GO" id="GO:0000724">
    <property type="term" value="P:double-strand break repair via homologous recombination"/>
    <property type="evidence" value="ECO:0007669"/>
    <property type="project" value="TreeGrafter"/>
</dbReference>
<dbReference type="GO" id="GO:0097196">
    <property type="term" value="C:Shu complex"/>
    <property type="evidence" value="ECO:0007669"/>
    <property type="project" value="TreeGrafter"/>
</dbReference>
<feature type="compositionally biased region" description="Basic and acidic residues" evidence="1">
    <location>
        <begin position="272"/>
        <end position="282"/>
    </location>
</feature>
<gene>
    <name evidence="3" type="primary">swsap1</name>
</gene>
<dbReference type="PANTHER" id="PTHR28653">
    <property type="match status" value="1"/>
</dbReference>
<dbReference type="KEGG" id="ipu:108260002"/>
<dbReference type="STRING" id="7998.ENSIPUP00000010055"/>
<dbReference type="CTD" id="126074"/>
<protein>
    <submittedName>
        <fullName evidence="3">ATPase SWSAP1</fullName>
    </submittedName>
</protein>
<dbReference type="AlphaFoldDB" id="A0A2D0Q9M5"/>
<proteinExistence type="predicted"/>
<dbReference type="GeneID" id="108260002"/>
<dbReference type="GO" id="GO:0003697">
    <property type="term" value="F:single-stranded DNA binding"/>
    <property type="evidence" value="ECO:0007669"/>
    <property type="project" value="TreeGrafter"/>
</dbReference>
<dbReference type="InterPro" id="IPR027417">
    <property type="entry name" value="P-loop_NTPase"/>
</dbReference>